<evidence type="ECO:0000256" key="1">
    <source>
        <dbReference type="SAM" id="MobiDB-lite"/>
    </source>
</evidence>
<feature type="region of interest" description="Disordered" evidence="1">
    <location>
        <begin position="396"/>
        <end position="481"/>
    </location>
</feature>
<dbReference type="AlphaFoldDB" id="A0A9W8W1N5"/>
<feature type="domain" description="WSC" evidence="2">
    <location>
        <begin position="62"/>
        <end position="152"/>
    </location>
</feature>
<dbReference type="OrthoDB" id="2019572at2759"/>
<sequence length="510" mass="54440">MRYTEILALAMGNLAAAQFSTTQFTNSSSIATSTEPATDTSTSASSSSTSTSEPSHPGVVGNFRFLGCVASDDGFPTFVLAADSEDNTLESCADACEGSNYFGTYDNTCYCGVTLSEASTDILSPDSCDIRCPGDESQSCGGIRSSSRLRRRQSVDISVLLSIYISVDFNPDGTTDTVTNTVTAVETETLPPVTTTATVTTVVDGTTTVTTATTVIAVVPTDVVIICYGNYCAPQVHCPTCTKWQIVCTDGHCAPRECHDDSWDRLVICESGLCHYASWKDEECNQRIVCYGSDCTWDRTPHKDYQKKFIRYDDNWCYHEECTSDCWTYNTCTIDTCTVVPPPPKTVITPPKPNHPGDKVILPPPVKQTPCKGDHCQPVVIQPPVDCSGEKCVPVGPKPSPKPVPPPTKKPECVGDHCEPSKPVSPPKEPECVGDHCEPSKPVSPPVQPPVQPPAEPSTPTTGDKPCVGSECGQETDNEKPHVPVVTAGASSMLPASGLAFALAGFAFLL</sequence>
<dbReference type="PROSITE" id="PS51212">
    <property type="entry name" value="WSC"/>
    <property type="match status" value="1"/>
</dbReference>
<dbReference type="InterPro" id="IPR002889">
    <property type="entry name" value="WSC_carb-bd"/>
</dbReference>
<feature type="region of interest" description="Disordered" evidence="1">
    <location>
        <begin position="30"/>
        <end position="56"/>
    </location>
</feature>
<gene>
    <name evidence="3" type="ORF">N0V84_010415</name>
</gene>
<protein>
    <recommendedName>
        <fullName evidence="2">WSC domain-containing protein</fullName>
    </recommendedName>
</protein>
<accession>A0A9W8W1N5</accession>
<keyword evidence="4" id="KW-1185">Reference proteome</keyword>
<comment type="caution">
    <text evidence="3">The sequence shown here is derived from an EMBL/GenBank/DDBJ whole genome shotgun (WGS) entry which is preliminary data.</text>
</comment>
<proteinExistence type="predicted"/>
<feature type="compositionally biased region" description="Low complexity" evidence="1">
    <location>
        <begin position="30"/>
        <end position="55"/>
    </location>
</feature>
<dbReference type="EMBL" id="JAPEUR010000329">
    <property type="protein sequence ID" value="KAJ4311497.1"/>
    <property type="molecule type" value="Genomic_DNA"/>
</dbReference>
<dbReference type="Proteomes" id="UP001140502">
    <property type="component" value="Unassembled WGS sequence"/>
</dbReference>
<evidence type="ECO:0000313" key="3">
    <source>
        <dbReference type="EMBL" id="KAJ4311497.1"/>
    </source>
</evidence>
<feature type="compositionally biased region" description="Pro residues" evidence="1">
    <location>
        <begin position="396"/>
        <end position="408"/>
    </location>
</feature>
<feature type="compositionally biased region" description="Basic and acidic residues" evidence="1">
    <location>
        <begin position="428"/>
        <end position="439"/>
    </location>
</feature>
<feature type="compositionally biased region" description="Pro residues" evidence="1">
    <location>
        <begin position="442"/>
        <end position="457"/>
    </location>
</feature>
<evidence type="ECO:0000313" key="4">
    <source>
        <dbReference type="Proteomes" id="UP001140502"/>
    </source>
</evidence>
<feature type="compositionally biased region" description="Basic and acidic residues" evidence="1">
    <location>
        <begin position="409"/>
        <end position="420"/>
    </location>
</feature>
<evidence type="ECO:0000259" key="2">
    <source>
        <dbReference type="PROSITE" id="PS51212"/>
    </source>
</evidence>
<reference evidence="3" key="1">
    <citation type="submission" date="2022-10" db="EMBL/GenBank/DDBJ databases">
        <title>Tapping the CABI collections for fungal endophytes: first genome assemblies for Collariella, Neodidymelliopsis, Ascochyta clinopodiicola, Didymella pomorum, Didymosphaeria variabile, Neocosmospora piperis and Neocucurbitaria cava.</title>
        <authorList>
            <person name="Hill R."/>
        </authorList>
    </citation>
    <scope>NUCLEOTIDE SEQUENCE</scope>
    <source>
        <strain evidence="3">IMI 366586</strain>
    </source>
</reference>
<dbReference type="Pfam" id="PF01822">
    <property type="entry name" value="WSC"/>
    <property type="match status" value="1"/>
</dbReference>
<name>A0A9W8W1N5_9HYPO</name>
<organism evidence="3 4">
    <name type="scientific">Fusarium piperis</name>
    <dbReference type="NCBI Taxonomy" id="1435070"/>
    <lineage>
        <taxon>Eukaryota</taxon>
        <taxon>Fungi</taxon>
        <taxon>Dikarya</taxon>
        <taxon>Ascomycota</taxon>
        <taxon>Pezizomycotina</taxon>
        <taxon>Sordariomycetes</taxon>
        <taxon>Hypocreomycetidae</taxon>
        <taxon>Hypocreales</taxon>
        <taxon>Nectriaceae</taxon>
        <taxon>Fusarium</taxon>
        <taxon>Fusarium solani species complex</taxon>
    </lineage>
</organism>